<feature type="compositionally biased region" description="Acidic residues" evidence="2">
    <location>
        <begin position="172"/>
        <end position="182"/>
    </location>
</feature>
<proteinExistence type="predicted"/>
<dbReference type="InterPro" id="IPR013665">
    <property type="entry name" value="Sfi1_dom"/>
</dbReference>
<reference evidence="4 5" key="1">
    <citation type="journal article" date="2013" name="BMC Genomics">
        <title>Genomics-driven discovery of the pneumocandin biosynthetic gene cluster in the fungus Glarea lozoyensis.</title>
        <authorList>
            <person name="Chen L."/>
            <person name="Yue Q."/>
            <person name="Zhang X."/>
            <person name="Xiang M."/>
            <person name="Wang C."/>
            <person name="Li S."/>
            <person name="Che Y."/>
            <person name="Ortiz-Lopez F.J."/>
            <person name="Bills G.F."/>
            <person name="Liu X."/>
            <person name="An Z."/>
        </authorList>
    </citation>
    <scope>NUCLEOTIDE SEQUENCE [LARGE SCALE GENOMIC DNA]</scope>
    <source>
        <strain evidence="5">ATCC 20868 / MF5171</strain>
    </source>
</reference>
<evidence type="ECO:0000256" key="1">
    <source>
        <dbReference type="SAM" id="Coils"/>
    </source>
</evidence>
<evidence type="ECO:0000313" key="4">
    <source>
        <dbReference type="EMBL" id="EPE25609.1"/>
    </source>
</evidence>
<dbReference type="RefSeq" id="XP_008086928.1">
    <property type="nucleotide sequence ID" value="XM_008088737.1"/>
</dbReference>
<feature type="region of interest" description="Disordered" evidence="2">
    <location>
        <begin position="764"/>
        <end position="792"/>
    </location>
</feature>
<dbReference type="Pfam" id="PF08457">
    <property type="entry name" value="Sfi1"/>
    <property type="match status" value="1"/>
</dbReference>
<dbReference type="KEGG" id="glz:GLAREA_01521"/>
<keyword evidence="5" id="KW-1185">Reference proteome</keyword>
<evidence type="ECO:0000313" key="5">
    <source>
        <dbReference type="Proteomes" id="UP000016922"/>
    </source>
</evidence>
<evidence type="ECO:0000259" key="3">
    <source>
        <dbReference type="Pfam" id="PF08457"/>
    </source>
</evidence>
<feature type="region of interest" description="Disordered" evidence="2">
    <location>
        <begin position="172"/>
        <end position="250"/>
    </location>
</feature>
<accession>S3CK63</accession>
<feature type="coiled-coil region" evidence="1">
    <location>
        <begin position="337"/>
        <end position="397"/>
    </location>
</feature>
<name>S3CK63_GLAL2</name>
<dbReference type="GeneID" id="19460579"/>
<dbReference type="EMBL" id="KE145371">
    <property type="protein sequence ID" value="EPE25609.1"/>
    <property type="molecule type" value="Genomic_DNA"/>
</dbReference>
<dbReference type="AlphaFoldDB" id="S3CK63"/>
<feature type="compositionally biased region" description="Polar residues" evidence="2">
    <location>
        <begin position="206"/>
        <end position="217"/>
    </location>
</feature>
<dbReference type="Proteomes" id="UP000016922">
    <property type="component" value="Unassembled WGS sequence"/>
</dbReference>
<dbReference type="HOGENOM" id="CLU_354519_0_0_1"/>
<gene>
    <name evidence="4" type="ORF">GLAREA_01521</name>
</gene>
<evidence type="ECO:0000256" key="2">
    <source>
        <dbReference type="SAM" id="MobiDB-lite"/>
    </source>
</evidence>
<protein>
    <recommendedName>
        <fullName evidence="3">Sfi1 spindle body domain-containing protein</fullName>
    </recommendedName>
</protein>
<dbReference type="OrthoDB" id="5215300at2759"/>
<dbReference type="STRING" id="1116229.S3CK63"/>
<feature type="compositionally biased region" description="Acidic residues" evidence="2">
    <location>
        <begin position="232"/>
        <end position="250"/>
    </location>
</feature>
<sequence length="792" mass="91546">MAQPGSPQSSDAADSNSTFESFIAPREQTAQAGFTQSTFDGGNNNYTMERDISTRHAMGAARPQSANGYTDDYTVGDPYYSNQDVAILHDIVLLAQEFLPTLPEREQLPTNALFKAYYDILPRLGLDVDHDNRFARILFKIGGLRGHGTLRERFVEVLGKMGIEVAFDDEASNASDFGEETDLPSANTEEPLGKDKDATIEATPSPEESSVGTTDAATEQELPPVESTNATTDEDGPLQNEDQDSDDEYPGETIAITHDRATLLRGGLATWQAKMAQRRAQQQQAADVDRKKILQDALTSWRYKLRSQMVEAKVNERVAREALHKMVLAERCAHFQKQQKQKALMAIMQKLAEKKQKALDAAAYEQEQKKMKMKESLRAWAEKAKKAKELKQQQEAVAEGILQQKAKASALKLWYGQMVHQHEMENTALSYIQPKVLQVTLTKWREHTQENILHREMENKALTFYQPRLVQDTLSRWRERTQKHQQHLQQLETWSNDASFYFRATRTLKKWREATEASKREKRKVAYTKVRRMIKINLARTVLQGWREKAQHIMALKKQAEEFNANKLIATGINIFEKWRSKAEETAEIQEIARKHVLKKHMDSWKERRIKDAQVAKMEAIAREHVLKKHLVLWQHRRAKDAEVAAMEEVARKHTLRKFFDIWKHRLEDHQALEEQAVMTYQENRQTQALRKWNMSALHIQSQTNWAHDVREKTAKRNFRKMFTHWRQRATENRPPEPLTADLDDFDDRLGSTTRSQAWYAATPSKRRTAYSTTPKVLSTPMEKQLRAQYQK</sequence>
<keyword evidence="1" id="KW-0175">Coiled coil</keyword>
<feature type="domain" description="Sfi1 spindle body" evidence="3">
    <location>
        <begin position="454"/>
        <end position="634"/>
    </location>
</feature>
<organism evidence="4 5">
    <name type="scientific">Glarea lozoyensis (strain ATCC 20868 / MF5171)</name>
    <dbReference type="NCBI Taxonomy" id="1116229"/>
    <lineage>
        <taxon>Eukaryota</taxon>
        <taxon>Fungi</taxon>
        <taxon>Dikarya</taxon>
        <taxon>Ascomycota</taxon>
        <taxon>Pezizomycotina</taxon>
        <taxon>Leotiomycetes</taxon>
        <taxon>Helotiales</taxon>
        <taxon>Helotiaceae</taxon>
        <taxon>Glarea</taxon>
    </lineage>
</organism>